<organism evidence="7 8">
    <name type="scientific">Kibdelosporangium lantanae</name>
    <dbReference type="NCBI Taxonomy" id="1497396"/>
    <lineage>
        <taxon>Bacteria</taxon>
        <taxon>Bacillati</taxon>
        <taxon>Actinomycetota</taxon>
        <taxon>Actinomycetes</taxon>
        <taxon>Pseudonocardiales</taxon>
        <taxon>Pseudonocardiaceae</taxon>
        <taxon>Kibdelosporangium</taxon>
    </lineage>
</organism>
<feature type="transmembrane region" description="Helical" evidence="6">
    <location>
        <begin position="91"/>
        <end position="110"/>
    </location>
</feature>
<evidence type="ECO:0000256" key="6">
    <source>
        <dbReference type="SAM" id="Phobius"/>
    </source>
</evidence>
<dbReference type="InterPro" id="IPR036661">
    <property type="entry name" value="Luciferase-like_sf"/>
</dbReference>
<proteinExistence type="predicted"/>
<dbReference type="Proteomes" id="UP001597045">
    <property type="component" value="Unassembled WGS sequence"/>
</dbReference>
<feature type="transmembrane region" description="Helical" evidence="6">
    <location>
        <begin position="63"/>
        <end position="84"/>
    </location>
</feature>
<keyword evidence="3 6" id="KW-1133">Transmembrane helix</keyword>
<dbReference type="InterPro" id="IPR005828">
    <property type="entry name" value="MFS_sugar_transport-like"/>
</dbReference>
<dbReference type="SUPFAM" id="SSF103473">
    <property type="entry name" value="MFS general substrate transporter"/>
    <property type="match status" value="1"/>
</dbReference>
<comment type="caution">
    <text evidence="7">The sequence shown here is derived from an EMBL/GenBank/DDBJ whole genome shotgun (WGS) entry which is preliminary data.</text>
</comment>
<feature type="transmembrane region" description="Helical" evidence="6">
    <location>
        <begin position="116"/>
        <end position="137"/>
    </location>
</feature>
<feature type="transmembrane region" description="Helical" evidence="6">
    <location>
        <begin position="28"/>
        <end position="51"/>
    </location>
</feature>
<evidence type="ECO:0000313" key="8">
    <source>
        <dbReference type="Proteomes" id="UP001597045"/>
    </source>
</evidence>
<evidence type="ECO:0000256" key="3">
    <source>
        <dbReference type="ARBA" id="ARBA00022989"/>
    </source>
</evidence>
<keyword evidence="8" id="KW-1185">Reference proteome</keyword>
<keyword evidence="5 6" id="KW-0472">Membrane</keyword>
<dbReference type="Gene3D" id="1.20.1250.20">
    <property type="entry name" value="MFS general substrate transporter like domains"/>
    <property type="match status" value="1"/>
</dbReference>
<evidence type="ECO:0000256" key="2">
    <source>
        <dbReference type="ARBA" id="ARBA00022692"/>
    </source>
</evidence>
<comment type="subcellular location">
    <subcellularLocation>
        <location evidence="1">Membrane</location>
    </subcellularLocation>
</comment>
<dbReference type="InterPro" id="IPR036259">
    <property type="entry name" value="MFS_trans_sf"/>
</dbReference>
<reference evidence="8" key="1">
    <citation type="journal article" date="2019" name="Int. J. Syst. Evol. Microbiol.">
        <title>The Global Catalogue of Microorganisms (GCM) 10K type strain sequencing project: providing services to taxonomists for standard genome sequencing and annotation.</title>
        <authorList>
            <consortium name="The Broad Institute Genomics Platform"/>
            <consortium name="The Broad Institute Genome Sequencing Center for Infectious Disease"/>
            <person name="Wu L."/>
            <person name="Ma J."/>
        </authorList>
    </citation>
    <scope>NUCLEOTIDE SEQUENCE [LARGE SCALE GENOMIC DNA]</scope>
    <source>
        <strain evidence="8">JCM 31486</strain>
    </source>
</reference>
<evidence type="ECO:0000256" key="1">
    <source>
        <dbReference type="ARBA" id="ARBA00004370"/>
    </source>
</evidence>
<dbReference type="PANTHER" id="PTHR43244">
    <property type="match status" value="1"/>
</dbReference>
<dbReference type="Pfam" id="PF00083">
    <property type="entry name" value="Sugar_tr"/>
    <property type="match status" value="1"/>
</dbReference>
<name>A0ABW3MP75_9PSEU</name>
<dbReference type="CDD" id="cd01097">
    <property type="entry name" value="Tetrahydromethanopterin_reductase"/>
    <property type="match status" value="1"/>
</dbReference>
<evidence type="ECO:0000313" key="7">
    <source>
        <dbReference type="EMBL" id="MFD1051290.1"/>
    </source>
</evidence>
<dbReference type="PANTHER" id="PTHR43244:SF1">
    <property type="entry name" value="5,10-METHYLENETETRAHYDROMETHANOPTERIN REDUCTASE"/>
    <property type="match status" value="1"/>
</dbReference>
<evidence type="ECO:0000256" key="4">
    <source>
        <dbReference type="ARBA" id="ARBA00023002"/>
    </source>
</evidence>
<dbReference type="EMBL" id="JBHTIS010003473">
    <property type="protein sequence ID" value="MFD1051290.1"/>
    <property type="molecule type" value="Genomic_DNA"/>
</dbReference>
<accession>A0ABW3MP75</accession>
<evidence type="ECO:0000256" key="5">
    <source>
        <dbReference type="ARBA" id="ARBA00023136"/>
    </source>
</evidence>
<sequence length="218" mass="23603">MATAAEPDQSPRAPVGVLFGQEYRRRTVMMLVFQVFQTIGYYGFGTMVPLVLAAKGFAVSQSLLFTAMTFLGYPVGSAISLPLVERFERKTLVIASALGMAVFGLAFGYADSMVLVVVFGFLYTATSNVFSNGFHIYQAEIFTLPDQPVPIYVSGFGPKAARLAGRIGDGFASVMPDPDLVRTFRENGGDDRPAQGGFKVCYAPDEDDAIATAHRLWP</sequence>
<gene>
    <name evidence="7" type="ORF">ACFQ1S_39995</name>
</gene>
<keyword evidence="4" id="KW-0560">Oxidoreductase</keyword>
<feature type="non-terminal residue" evidence="7">
    <location>
        <position position="218"/>
    </location>
</feature>
<dbReference type="InterPro" id="IPR050564">
    <property type="entry name" value="F420-G6PD/mer"/>
</dbReference>
<protein>
    <submittedName>
        <fullName evidence="7">LLM class flavin-dependent oxidoreductase</fullName>
    </submittedName>
</protein>
<dbReference type="SUPFAM" id="SSF51679">
    <property type="entry name" value="Bacterial luciferase-like"/>
    <property type="match status" value="1"/>
</dbReference>
<keyword evidence="2 6" id="KW-0812">Transmembrane</keyword>